<dbReference type="EMBL" id="CP019697">
    <property type="protein sequence ID" value="AQS51673.1"/>
    <property type="molecule type" value="Genomic_DNA"/>
</dbReference>
<dbReference type="PANTHER" id="PTHR37943">
    <property type="entry name" value="PROTEIN VES"/>
    <property type="match status" value="1"/>
</dbReference>
<dbReference type="PANTHER" id="PTHR37943:SF1">
    <property type="entry name" value="PROTEIN VES"/>
    <property type="match status" value="1"/>
</dbReference>
<dbReference type="InterPro" id="IPR011051">
    <property type="entry name" value="RmlC_Cupin_sf"/>
</dbReference>
<dbReference type="STRING" id="643674.PAEH1_09075"/>
<dbReference type="OrthoDB" id="9800082at2"/>
<evidence type="ECO:0000313" key="1">
    <source>
        <dbReference type="EMBL" id="AQS51673.1"/>
    </source>
</evidence>
<dbReference type="KEGG" id="phn:PAEH1_09075"/>
<gene>
    <name evidence="1" type="ORF">PAEH1_09075</name>
</gene>
<name>A0A1U9K0T3_9BURK</name>
<dbReference type="AlphaFoldDB" id="A0A1U9K0T3"/>
<dbReference type="SUPFAM" id="SSF51182">
    <property type="entry name" value="RmlC-like cupins"/>
    <property type="match status" value="1"/>
</dbReference>
<reference evidence="1 2" key="1">
    <citation type="submission" date="2017-01" db="EMBL/GenBank/DDBJ databases">
        <title>Complete Genome Sequence of Paenalcaligenes hominis, Isolated from a paraplegic Patient with neurogenic bladder.</title>
        <authorList>
            <person name="Mukhopadhyay R."/>
            <person name="Joaquin J."/>
            <person name="Hogue R."/>
            <person name="Kilaru A."/>
            <person name="Jospin G."/>
            <person name="Mars K."/>
            <person name="Eisen J.A."/>
            <person name="Chaturvedi V."/>
        </authorList>
    </citation>
    <scope>NUCLEOTIDE SEQUENCE [LARGE SCALE GENOMIC DNA]</scope>
    <source>
        <strain evidence="1 2">15S00501</strain>
    </source>
</reference>
<dbReference type="InterPro" id="IPR010282">
    <property type="entry name" value="Uncharacterised_HutD/Ves"/>
</dbReference>
<dbReference type="Gene3D" id="2.60.120.10">
    <property type="entry name" value="Jelly Rolls"/>
    <property type="match status" value="1"/>
</dbReference>
<sequence>METTLHYIPASDLHATPWKNGGGSTKEVFSYPPQSDFETFSWRISIAAVEQAGPFSSFPGIDRHIVLIAGQSMVLHHLNAERSHRLLPFQPFAFAGEDAIECELPTGPTFDFNLMVRRSAGQGDVVCWHQPHQEKLRMGHYVFHSAQGNHSLTLDQQHMPLKAGDSLYVTVSSTSSTLHSIPQSTDSALVVAHIQLLNP</sequence>
<dbReference type="CDD" id="cd20293">
    <property type="entry name" value="cupin_HutD_N"/>
    <property type="match status" value="1"/>
</dbReference>
<evidence type="ECO:0000313" key="2">
    <source>
        <dbReference type="Proteomes" id="UP000189369"/>
    </source>
</evidence>
<proteinExistence type="predicted"/>
<dbReference type="Pfam" id="PF05962">
    <property type="entry name" value="HutD"/>
    <property type="match status" value="1"/>
</dbReference>
<evidence type="ECO:0008006" key="3">
    <source>
        <dbReference type="Google" id="ProtNLM"/>
    </source>
</evidence>
<dbReference type="InterPro" id="IPR014710">
    <property type="entry name" value="RmlC-like_jellyroll"/>
</dbReference>
<dbReference type="Proteomes" id="UP000189369">
    <property type="component" value="Chromosome"/>
</dbReference>
<organism evidence="1 2">
    <name type="scientific">Paenalcaligenes hominis</name>
    <dbReference type="NCBI Taxonomy" id="643674"/>
    <lineage>
        <taxon>Bacteria</taxon>
        <taxon>Pseudomonadati</taxon>
        <taxon>Pseudomonadota</taxon>
        <taxon>Betaproteobacteria</taxon>
        <taxon>Burkholderiales</taxon>
        <taxon>Alcaligenaceae</taxon>
        <taxon>Paenalcaligenes</taxon>
    </lineage>
</organism>
<protein>
    <recommendedName>
        <fullName evidence="3">HutD-family protein</fullName>
    </recommendedName>
</protein>
<accession>A0A1U9K0T3</accession>